<evidence type="ECO:0000313" key="2">
    <source>
        <dbReference type="EMBL" id="MPM11576.1"/>
    </source>
</evidence>
<protein>
    <submittedName>
        <fullName evidence="2">Uncharacterized protein</fullName>
    </submittedName>
</protein>
<keyword evidence="1" id="KW-1133">Transmembrane helix</keyword>
<reference evidence="2" key="1">
    <citation type="submission" date="2019-08" db="EMBL/GenBank/DDBJ databases">
        <authorList>
            <person name="Kucharzyk K."/>
            <person name="Murdoch R.W."/>
            <person name="Higgins S."/>
            <person name="Loffler F."/>
        </authorList>
    </citation>
    <scope>NUCLEOTIDE SEQUENCE</scope>
</reference>
<evidence type="ECO:0000256" key="1">
    <source>
        <dbReference type="SAM" id="Phobius"/>
    </source>
</evidence>
<comment type="caution">
    <text evidence="2">The sequence shown here is derived from an EMBL/GenBank/DDBJ whole genome shotgun (WGS) entry which is preliminary data.</text>
</comment>
<sequence>MEIKTIYTKVKDYIEYKKFVFEDLRAMGYISKGEILFVSVFILFVVGFTTWWIIDSRQMEKEYQRKVQELDRHYREKQKELKIDRHSLDKMPHEFDSLEDWIRWEMENDFDRPR</sequence>
<keyword evidence="1" id="KW-0472">Membrane</keyword>
<dbReference type="AlphaFoldDB" id="A0A644X5Y8"/>
<keyword evidence="1" id="KW-0812">Transmembrane</keyword>
<proteinExistence type="predicted"/>
<gene>
    <name evidence="2" type="ORF">SDC9_57922</name>
</gene>
<name>A0A644X5Y8_9ZZZZ</name>
<feature type="transmembrane region" description="Helical" evidence="1">
    <location>
        <begin position="35"/>
        <end position="54"/>
    </location>
</feature>
<accession>A0A644X5Y8</accession>
<organism evidence="2">
    <name type="scientific">bioreactor metagenome</name>
    <dbReference type="NCBI Taxonomy" id="1076179"/>
    <lineage>
        <taxon>unclassified sequences</taxon>
        <taxon>metagenomes</taxon>
        <taxon>ecological metagenomes</taxon>
    </lineage>
</organism>
<dbReference type="EMBL" id="VSSQ01001848">
    <property type="protein sequence ID" value="MPM11576.1"/>
    <property type="molecule type" value="Genomic_DNA"/>
</dbReference>